<feature type="region of interest" description="Disordered" evidence="1">
    <location>
        <begin position="177"/>
        <end position="224"/>
    </location>
</feature>
<keyword evidence="2" id="KW-0614">Plasmid</keyword>
<protein>
    <submittedName>
        <fullName evidence="2">Uncharacterized protein</fullName>
    </submittedName>
</protein>
<proteinExistence type="predicted"/>
<keyword evidence="3" id="KW-1185">Reference proteome</keyword>
<evidence type="ECO:0000256" key="1">
    <source>
        <dbReference type="SAM" id="MobiDB-lite"/>
    </source>
</evidence>
<dbReference type="InParanoid" id="W0RQQ4"/>
<dbReference type="HOGENOM" id="CLU_782467_0_0_0"/>
<dbReference type="EMBL" id="CP007129">
    <property type="protein sequence ID" value="AHG93046.1"/>
    <property type="molecule type" value="Genomic_DNA"/>
</dbReference>
<feature type="region of interest" description="Disordered" evidence="1">
    <location>
        <begin position="9"/>
        <end position="78"/>
    </location>
</feature>
<accession>W0RQQ4</accession>
<dbReference type="KEGG" id="gba:J421_5511"/>
<sequence>MPAVFLAAHEGAPATRGPGVNHSAHRGVRPSDARGLSNVGWRRRARTCGRSRGPLSGQDETRSNDSPRRRALRGESFPPIRVRATARTPYAGGQALADTRGRRWPTRHGPTAMRHGGGRPGQPLRFGAPHFRHATGHDGVRTVPRCARHRRATIEPGPSGPVRTVPRSRWTADRALRARRSTPCKRSWAGPTWTTRRRRPPVLGLHAPGSRSRSSNVGQPARRTMNGGPDCLPAAPQHHRAINPAVRRSSRYRPTLDTVTGRSAGACRRRVTVRSGARATARYGSLLCDVRETVCGMLRSGRARSTRDAETGFRAERRFPAAATLGSAFCTFLVSNFSGVDPTTTRNTADDSAP</sequence>
<geneLocation type="plasmid" evidence="2 3">
    <name>1</name>
</geneLocation>
<evidence type="ECO:0000313" key="2">
    <source>
        <dbReference type="EMBL" id="AHG93046.1"/>
    </source>
</evidence>
<name>W0RQQ4_9BACT</name>
<reference evidence="2 3" key="1">
    <citation type="journal article" date="2014" name="Genome Announc.">
        <title>Genome Sequence and Methylome of Soil Bacterium Gemmatirosa kalamazoonensis KBS708T, a Member of the Rarely Cultivated Gemmatimonadetes Phylum.</title>
        <authorList>
            <person name="Debruyn J.M."/>
            <person name="Radosevich M."/>
            <person name="Wommack K.E."/>
            <person name="Polson S.W."/>
            <person name="Hauser L.J."/>
            <person name="Fawaz M.N."/>
            <person name="Korlach J."/>
            <person name="Tsai Y.C."/>
        </authorList>
    </citation>
    <scope>NUCLEOTIDE SEQUENCE [LARGE SCALE GENOMIC DNA]</scope>
    <source>
        <strain evidence="2 3">KBS708</strain>
        <plasmid evidence="3">Plasmid 1</plasmid>
    </source>
</reference>
<feature type="region of interest" description="Disordered" evidence="1">
    <location>
        <begin position="94"/>
        <end position="120"/>
    </location>
</feature>
<evidence type="ECO:0000313" key="3">
    <source>
        <dbReference type="Proteomes" id="UP000019151"/>
    </source>
</evidence>
<gene>
    <name evidence="2" type="ORF">J421_5511</name>
</gene>
<dbReference type="Proteomes" id="UP000019151">
    <property type="component" value="Plasmid 1"/>
</dbReference>
<organism evidence="2 3">
    <name type="scientific">Gemmatirosa kalamazoonensis</name>
    <dbReference type="NCBI Taxonomy" id="861299"/>
    <lineage>
        <taxon>Bacteria</taxon>
        <taxon>Pseudomonadati</taxon>
        <taxon>Gemmatimonadota</taxon>
        <taxon>Gemmatimonadia</taxon>
        <taxon>Gemmatimonadales</taxon>
        <taxon>Gemmatimonadaceae</taxon>
        <taxon>Gemmatirosa</taxon>
    </lineage>
</organism>
<dbReference type="AlphaFoldDB" id="W0RQQ4"/>
<feature type="compositionally biased region" description="Basic and acidic residues" evidence="1">
    <location>
        <begin position="59"/>
        <end position="68"/>
    </location>
</feature>